<evidence type="ECO:0000256" key="10">
    <source>
        <dbReference type="SAM" id="MobiDB-lite"/>
    </source>
</evidence>
<dbReference type="GO" id="GO:0061709">
    <property type="term" value="P:reticulophagy"/>
    <property type="evidence" value="ECO:0007669"/>
    <property type="project" value="TreeGrafter"/>
</dbReference>
<keyword evidence="12" id="KW-1185">Reference proteome</keyword>
<evidence type="ECO:0000256" key="5">
    <source>
        <dbReference type="ARBA" id="ARBA00022824"/>
    </source>
</evidence>
<evidence type="ECO:0000256" key="7">
    <source>
        <dbReference type="ARBA" id="ARBA00023136"/>
    </source>
</evidence>
<reference evidence="11" key="2">
    <citation type="submission" date="2025-08" db="UniProtKB">
        <authorList>
            <consortium name="Ensembl"/>
        </authorList>
    </citation>
    <scope>IDENTIFICATION</scope>
</reference>
<dbReference type="Pfam" id="PF13329">
    <property type="entry name" value="ATG2_CAD"/>
    <property type="match status" value="3"/>
</dbReference>
<proteinExistence type="inferred from homology"/>
<comment type="similarity">
    <text evidence="3">Belongs to the ATG2 family.</text>
</comment>
<comment type="catalytic activity">
    <reaction evidence="9">
        <text>a 1,2-diacyl-sn-glycero-3-phosphoethanolamine(in) = a 1,2-diacyl-sn-glycero-3-phosphoethanolamine(out)</text>
        <dbReference type="Rhea" id="RHEA:38895"/>
        <dbReference type="ChEBI" id="CHEBI:64612"/>
    </reaction>
</comment>
<dbReference type="GO" id="GO:0034045">
    <property type="term" value="C:phagophore assembly site membrane"/>
    <property type="evidence" value="ECO:0007669"/>
    <property type="project" value="UniProtKB-SubCell"/>
</dbReference>
<feature type="region of interest" description="Disordered" evidence="10">
    <location>
        <begin position="1229"/>
        <end position="1256"/>
    </location>
</feature>
<feature type="compositionally biased region" description="Acidic residues" evidence="10">
    <location>
        <begin position="522"/>
        <end position="538"/>
    </location>
</feature>
<keyword evidence="4" id="KW-0813">Transport</keyword>
<dbReference type="GO" id="GO:0000422">
    <property type="term" value="P:autophagy of mitochondrion"/>
    <property type="evidence" value="ECO:0007669"/>
    <property type="project" value="TreeGrafter"/>
</dbReference>
<evidence type="ECO:0000313" key="12">
    <source>
        <dbReference type="Proteomes" id="UP000314980"/>
    </source>
</evidence>
<sequence length="1535" mass="172756">MPWPFSESIKKRACRYLLHRYLGNFLQEKLSLDQLSLDLYQGTGSLAQVPLDKWSLNELLETADAPFEVIAGFIQTISLTVPWAALLQENCALEVKGLEMVLRPRPRAASGIEPMYWSSFMTSSMQLAKECLSQKLTDDMGESFQPFEGLEKFAETIETVLRRVKVTFLDTVLRVEHIPENSKTGIALEIRINKYVWAVNDSYSSVHLYQDTVLWMFVPQFQFLLFTYLNQALDPLKKKIIKYLYICHFYISAHPSKTHGDESRPELVLKLTLSSLAVSVLHIDPLPPPDAAPSPLGPMAAHFFSMVGPGQLAPAAFLQSRTVFNQACPHDHLRFVGQGLKINYEHCQGSSLRTFSTDVSLNQVEFLECLFPSEAVIAGSQRGIQYTEVRFLNLIHNLYFCVSSLISQHKAFTEVFLDDSHTPTNCHVSLTINAPVLGLAVRFPIPDLRSDQERGPWFKKSLQKEVLYLEFEDLEMKTEFMGGSSPDQTKMELTFRDLIGIRVVLKMNPTAVHSILERVAAEDDEGAEDHSLEEEEEEGAAHSLKDVCDFGKPEPSPFSSRRVMYENEEMVIPGDVAEMTEFQEKTMNNSRFILELCFPNVQLALPSKAFYEKLHNRLSFHLVFFQKEDKTIQKNKHGEFWLEVKNAVLFSVTQYEGYKDQHYICFHTSSICMYHQGKLLILHLFPIILVLCYCEYVMFVSISAIMSVTYIPVPLSLMSHCINLLRAYGWRHLCLRHKVTFVILLLIYSLQIVDFLNVSDEPVLGYAPPTSVTTLHLHLWSCSLDYRPLYLPLRSLLIVETFSISSSVSLDHSSSTLRIILDEAALFLSDKSNAVSVNLARDYVQVVDMGTLELRITAVKPGADGKLSEPRFELRCSSDVIHIRTCSDSCAALMNLIQYVASYGDLLPPAEPESECIFGQAEFPSRPPSQTPLLAETEQQMLQDLMSESGNFNQDSSPTYPMLHSPLITPVPSLAQETDDFCILETPGSRGEDRDQEPVVKLLTSDPVEIKDDHFSQPLDGSDSSRGAMNFPIPEVRYLIKEISVIWHLYGGKDFGGATFTASPARSRGSTPHSSPSQTPVRQAKASGRAGGGKGRNPDVLMEIQLSKVKFQHEVYPQAQVASGSAVDQPVSRQVFVVQDLEIRDRLATSQMNKFLYLYSSKEMPRKAHSNMLTVKALHMCPESGQAPQECCLRVSLMPLRLNIDQDALFFLKDFFTSLATEVEFFSPPAQEGKTDHPHRCPSFREEATDSEASAPSFTDQPIFFRSFRFTSEVPIRLDYHGKHVSMEQGTFAGIIIGLTQLNCSELKLRRLCYRQGLLGVDKLFSYAINEWLNDIKKNQLPGLLGGVGPIHSLVQLVQGFRDLVWLPIEQYRKDGRIVRGFQRGTASFGTSTAMAALELTNRMVRTIQAAAETAYDMVSPVPDERDTKRIKRFSHYGLAHQPVDLREGVAKAYTVVKEGITDTALTIYDTATREHEQRGMTGAVGGVLRQLPPAVVKPLIMATEATSNVLGGMRNQIHPDARQEESQKWRQGEE</sequence>
<feature type="region of interest" description="Disordered" evidence="10">
    <location>
        <begin position="1061"/>
        <end position="1098"/>
    </location>
</feature>
<dbReference type="GO" id="GO:0034727">
    <property type="term" value="P:piecemeal microautophagy of the nucleus"/>
    <property type="evidence" value="ECO:0007669"/>
    <property type="project" value="TreeGrafter"/>
</dbReference>
<dbReference type="GO" id="GO:0043495">
    <property type="term" value="F:protein-membrane adaptor activity"/>
    <property type="evidence" value="ECO:0007669"/>
    <property type="project" value="TreeGrafter"/>
</dbReference>
<protein>
    <submittedName>
        <fullName evidence="11">Autophagy related 2B</fullName>
    </submittedName>
</protein>
<reference evidence="12" key="1">
    <citation type="submission" date="2015-09" db="EMBL/GenBank/DDBJ databases">
        <authorList>
            <person name="Sai Rama Sridatta P."/>
        </authorList>
    </citation>
    <scope>NUCLEOTIDE SEQUENCE [LARGE SCALE GENOMIC DNA]</scope>
</reference>
<gene>
    <name evidence="11" type="primary">ATG2B</name>
</gene>
<evidence type="ECO:0000256" key="8">
    <source>
        <dbReference type="ARBA" id="ARBA00024479"/>
    </source>
</evidence>
<dbReference type="GO" id="GO:0000045">
    <property type="term" value="P:autophagosome assembly"/>
    <property type="evidence" value="ECO:0007669"/>
    <property type="project" value="TreeGrafter"/>
</dbReference>
<dbReference type="GO" id="GO:0061723">
    <property type="term" value="P:glycophagy"/>
    <property type="evidence" value="ECO:0007669"/>
    <property type="project" value="TreeGrafter"/>
</dbReference>
<dbReference type="PANTHER" id="PTHR13190">
    <property type="entry name" value="AUTOPHAGY-RELATED 2, ISOFORM A"/>
    <property type="match status" value="1"/>
</dbReference>
<reference evidence="11" key="3">
    <citation type="submission" date="2025-09" db="UniProtKB">
        <authorList>
            <consortium name="Ensembl"/>
        </authorList>
    </citation>
    <scope>IDENTIFICATION</scope>
</reference>
<keyword evidence="6" id="KW-0445">Lipid transport</keyword>
<evidence type="ECO:0000313" key="11">
    <source>
        <dbReference type="Ensembl" id="ENSLCAP00010043869.1"/>
    </source>
</evidence>
<evidence type="ECO:0000256" key="3">
    <source>
        <dbReference type="ARBA" id="ARBA00009714"/>
    </source>
</evidence>
<accession>A0A4W6F188</accession>
<feature type="region of interest" description="Disordered" evidence="10">
    <location>
        <begin position="522"/>
        <end position="550"/>
    </location>
</feature>
<comment type="subcellular location">
    <subcellularLocation>
        <location evidence="1">Endoplasmic reticulum membrane</location>
        <topology evidence="1">Peripheral membrane protein</topology>
    </subcellularLocation>
    <subcellularLocation>
        <location evidence="2">Preautophagosomal structure membrane</location>
        <topology evidence="2">Peripheral membrane protein</topology>
    </subcellularLocation>
</comment>
<feature type="compositionally biased region" description="Basic and acidic residues" evidence="10">
    <location>
        <begin position="539"/>
        <end position="550"/>
    </location>
</feature>
<evidence type="ECO:0000256" key="4">
    <source>
        <dbReference type="ARBA" id="ARBA00022448"/>
    </source>
</evidence>
<name>A0A4W6F188_LATCA</name>
<keyword evidence="7" id="KW-0472">Membrane</keyword>
<evidence type="ECO:0000256" key="6">
    <source>
        <dbReference type="ARBA" id="ARBA00023055"/>
    </source>
</evidence>
<dbReference type="Ensembl" id="ENSLCAT00010044949.1">
    <property type="protein sequence ID" value="ENSLCAP00010043869.1"/>
    <property type="gene ID" value="ENSLCAG00010020189.1"/>
</dbReference>
<dbReference type="Proteomes" id="UP000314980">
    <property type="component" value="Unassembled WGS sequence"/>
</dbReference>
<dbReference type="PANTHER" id="PTHR13190:SF20">
    <property type="entry name" value="AUTOPHAGY-RELATED PROTEIN 2 HOMOLOG B"/>
    <property type="match status" value="1"/>
</dbReference>
<evidence type="ECO:0000256" key="2">
    <source>
        <dbReference type="ARBA" id="ARBA00004623"/>
    </source>
</evidence>
<dbReference type="GO" id="GO:0061908">
    <property type="term" value="C:phagophore"/>
    <property type="evidence" value="ECO:0007669"/>
    <property type="project" value="TreeGrafter"/>
</dbReference>
<organism evidence="11 12">
    <name type="scientific">Lates calcarifer</name>
    <name type="common">Barramundi</name>
    <name type="synonym">Holocentrus calcarifer</name>
    <dbReference type="NCBI Taxonomy" id="8187"/>
    <lineage>
        <taxon>Eukaryota</taxon>
        <taxon>Metazoa</taxon>
        <taxon>Chordata</taxon>
        <taxon>Craniata</taxon>
        <taxon>Vertebrata</taxon>
        <taxon>Euteleostomi</taxon>
        <taxon>Actinopterygii</taxon>
        <taxon>Neopterygii</taxon>
        <taxon>Teleostei</taxon>
        <taxon>Neoteleostei</taxon>
        <taxon>Acanthomorphata</taxon>
        <taxon>Carangaria</taxon>
        <taxon>Carangaria incertae sedis</taxon>
        <taxon>Centropomidae</taxon>
        <taxon>Lates</taxon>
    </lineage>
</organism>
<dbReference type="GO" id="GO:0006869">
    <property type="term" value="P:lipid transport"/>
    <property type="evidence" value="ECO:0007669"/>
    <property type="project" value="UniProtKB-KW"/>
</dbReference>
<evidence type="ECO:0000256" key="1">
    <source>
        <dbReference type="ARBA" id="ARBA00004406"/>
    </source>
</evidence>
<dbReference type="GO" id="GO:0032266">
    <property type="term" value="F:phosphatidylinositol-3-phosphate binding"/>
    <property type="evidence" value="ECO:0007669"/>
    <property type="project" value="TreeGrafter"/>
</dbReference>
<dbReference type="GO" id="GO:0005789">
    <property type="term" value="C:endoplasmic reticulum membrane"/>
    <property type="evidence" value="ECO:0007669"/>
    <property type="project" value="UniProtKB-SubCell"/>
</dbReference>
<comment type="catalytic activity">
    <reaction evidence="8">
        <text>a 1,2-diacyl-sn-glycero-3-phospho-L-serine(in) = a 1,2-diacyl-sn-glycero-3-phospho-L-serine(out)</text>
        <dbReference type="Rhea" id="RHEA:38663"/>
        <dbReference type="ChEBI" id="CHEBI:57262"/>
    </reaction>
</comment>
<feature type="compositionally biased region" description="Basic and acidic residues" evidence="10">
    <location>
        <begin position="1233"/>
        <end position="1248"/>
    </location>
</feature>
<keyword evidence="5" id="KW-0256">Endoplasmic reticulum</keyword>
<feature type="compositionally biased region" description="Polar residues" evidence="10">
    <location>
        <begin position="1061"/>
        <end position="1081"/>
    </location>
</feature>
<dbReference type="InterPro" id="IPR026849">
    <property type="entry name" value="ATG2"/>
</dbReference>
<evidence type="ECO:0000256" key="9">
    <source>
        <dbReference type="ARBA" id="ARBA00024615"/>
    </source>
</evidence>
<dbReference type="GeneTree" id="ENSGT00620000087966"/>